<proteinExistence type="inferred from homology"/>
<reference evidence="6 7" key="1">
    <citation type="submission" date="2024-06" db="EMBL/GenBank/DDBJ databases">
        <title>The Natural Products Discovery Center: Release of the First 8490 Sequenced Strains for Exploring Actinobacteria Biosynthetic Diversity.</title>
        <authorList>
            <person name="Kalkreuter E."/>
            <person name="Kautsar S.A."/>
            <person name="Yang D."/>
            <person name="Bader C.D."/>
            <person name="Teijaro C.N."/>
            <person name="Fluegel L."/>
            <person name="Davis C.M."/>
            <person name="Simpson J.R."/>
            <person name="Lauterbach L."/>
            <person name="Steele A.D."/>
            <person name="Gui C."/>
            <person name="Meng S."/>
            <person name="Li G."/>
            <person name="Viehrig K."/>
            <person name="Ye F."/>
            <person name="Su P."/>
            <person name="Kiefer A.F."/>
            <person name="Nichols A."/>
            <person name="Cepeda A.J."/>
            <person name="Yan W."/>
            <person name="Fan B."/>
            <person name="Jiang Y."/>
            <person name="Adhikari A."/>
            <person name="Zheng C.-J."/>
            <person name="Schuster L."/>
            <person name="Cowan T.M."/>
            <person name="Smanski M.J."/>
            <person name="Chevrette M.G."/>
            <person name="De Carvalho L.P.S."/>
            <person name="Shen B."/>
        </authorList>
    </citation>
    <scope>NUCLEOTIDE SEQUENCE [LARGE SCALE GENOMIC DNA]</scope>
    <source>
        <strain evidence="6 7">NPDC048946</strain>
    </source>
</reference>
<dbReference type="InterPro" id="IPR030678">
    <property type="entry name" value="Peptide/Ni-bd"/>
</dbReference>
<sequence>MVHARPSHRPSHRPSRRSPGGFRKPLLLLATAGLVLVSGCGSDSQGRPLAAGTPRQGGALTVLLPGEARGLDPFSASYINVTDGNRMAALYDMLVWTNPSTGSVEPQVADRLTAKDATSKTWQLVLRPGIKFTDGEPYDAAAVKANWDLHADPAVQSVQRAAAAGLVTRVVDPLTLEVTLPQPNANFDRMVARHLSFIASPKAIAGGKLAENPVGAGPFMLRAGNWVKNQTLTLDRNPGYWKSGAPYLDRVVFKVDPDPMHEVAAIKDGAADVTITVDPLAAAAAERDGLGTSQMLLSGGQMLSFNTAKGPFAQSEARRAVAYALSGETINNEVFQGTGTVARGIFGANTPLASIQLAAPGNDPATAAQLFDQVTAGGTRQLAATLIIPDTPATVRIAEYVRTTLNKYPGVSIGVEALDLPTFIHRANVEQRFDVKVDQVWLDDPEPGLFGLLSGGNAGNCCFYNDPEVNDALTDARQTSDVEARRNAYTRVQVALNRDMPMWVYQEAVAVGVFSSKVTGVQMFNDGVFMFDRIGMKR</sequence>
<evidence type="ECO:0000256" key="4">
    <source>
        <dbReference type="SAM" id="MobiDB-lite"/>
    </source>
</evidence>
<dbReference type="Gene3D" id="3.40.190.10">
    <property type="entry name" value="Periplasmic binding protein-like II"/>
    <property type="match status" value="1"/>
</dbReference>
<evidence type="ECO:0000259" key="5">
    <source>
        <dbReference type="Pfam" id="PF00496"/>
    </source>
</evidence>
<evidence type="ECO:0000256" key="3">
    <source>
        <dbReference type="ARBA" id="ARBA00022729"/>
    </source>
</evidence>
<evidence type="ECO:0000256" key="1">
    <source>
        <dbReference type="ARBA" id="ARBA00005695"/>
    </source>
</evidence>
<protein>
    <submittedName>
        <fullName evidence="6">ABC transporter substrate-binding protein</fullName>
    </submittedName>
</protein>
<feature type="domain" description="Solute-binding protein family 5" evidence="5">
    <location>
        <begin position="104"/>
        <end position="457"/>
    </location>
</feature>
<evidence type="ECO:0000256" key="2">
    <source>
        <dbReference type="ARBA" id="ARBA00022448"/>
    </source>
</evidence>
<dbReference type="InterPro" id="IPR039424">
    <property type="entry name" value="SBP_5"/>
</dbReference>
<dbReference type="RefSeq" id="WP_358348015.1">
    <property type="nucleotide sequence ID" value="NZ_JBEZFP010000004.1"/>
</dbReference>
<dbReference type="EMBL" id="JBEZFP010000004">
    <property type="protein sequence ID" value="MEU8132347.1"/>
    <property type="molecule type" value="Genomic_DNA"/>
</dbReference>
<gene>
    <name evidence="6" type="ORF">AB0C36_02440</name>
</gene>
<dbReference type="Pfam" id="PF00496">
    <property type="entry name" value="SBP_bac_5"/>
    <property type="match status" value="1"/>
</dbReference>
<evidence type="ECO:0000313" key="7">
    <source>
        <dbReference type="Proteomes" id="UP001551482"/>
    </source>
</evidence>
<feature type="region of interest" description="Disordered" evidence="4">
    <location>
        <begin position="1"/>
        <end position="22"/>
    </location>
</feature>
<keyword evidence="3" id="KW-0732">Signal</keyword>
<dbReference type="PIRSF" id="PIRSF002741">
    <property type="entry name" value="MppA"/>
    <property type="match status" value="1"/>
</dbReference>
<dbReference type="SUPFAM" id="SSF53850">
    <property type="entry name" value="Periplasmic binding protein-like II"/>
    <property type="match status" value="1"/>
</dbReference>
<organism evidence="6 7">
    <name type="scientific">Streptodolium elevatio</name>
    <dbReference type="NCBI Taxonomy" id="3157996"/>
    <lineage>
        <taxon>Bacteria</taxon>
        <taxon>Bacillati</taxon>
        <taxon>Actinomycetota</taxon>
        <taxon>Actinomycetes</taxon>
        <taxon>Kitasatosporales</taxon>
        <taxon>Streptomycetaceae</taxon>
        <taxon>Streptodolium</taxon>
    </lineage>
</organism>
<dbReference type="Proteomes" id="UP001551482">
    <property type="component" value="Unassembled WGS sequence"/>
</dbReference>
<keyword evidence="2" id="KW-0813">Transport</keyword>
<dbReference type="Gene3D" id="3.10.105.10">
    <property type="entry name" value="Dipeptide-binding Protein, Domain 3"/>
    <property type="match status" value="1"/>
</dbReference>
<evidence type="ECO:0000313" key="6">
    <source>
        <dbReference type="EMBL" id="MEU8132347.1"/>
    </source>
</evidence>
<dbReference type="InterPro" id="IPR000914">
    <property type="entry name" value="SBP_5_dom"/>
</dbReference>
<comment type="similarity">
    <text evidence="1">Belongs to the bacterial solute-binding protein 5 family.</text>
</comment>
<dbReference type="CDD" id="cd00995">
    <property type="entry name" value="PBP2_NikA_DppA_OppA_like"/>
    <property type="match status" value="1"/>
</dbReference>
<accession>A0ABV3D9D4</accession>
<dbReference type="PANTHER" id="PTHR30290">
    <property type="entry name" value="PERIPLASMIC BINDING COMPONENT OF ABC TRANSPORTER"/>
    <property type="match status" value="1"/>
</dbReference>
<comment type="caution">
    <text evidence="6">The sequence shown here is derived from an EMBL/GenBank/DDBJ whole genome shotgun (WGS) entry which is preliminary data.</text>
</comment>
<feature type="compositionally biased region" description="Basic residues" evidence="4">
    <location>
        <begin position="1"/>
        <end position="16"/>
    </location>
</feature>
<dbReference type="PANTHER" id="PTHR30290:SF9">
    <property type="entry name" value="OLIGOPEPTIDE-BINDING PROTEIN APPA"/>
    <property type="match status" value="1"/>
</dbReference>
<name>A0ABV3D9D4_9ACTN</name>
<keyword evidence="7" id="KW-1185">Reference proteome</keyword>